<dbReference type="InterPro" id="IPR019410">
    <property type="entry name" value="Methyltransf_16"/>
</dbReference>
<name>A0A0M9VP71_9BASI</name>
<accession>A0A0M9VP71</accession>
<reference evidence="1 2" key="1">
    <citation type="submission" date="2015-07" db="EMBL/GenBank/DDBJ databases">
        <title>Draft Genome Sequence of Malassezia furfur CBS1878 and Malassezia pachydermatis CBS1879.</title>
        <authorList>
            <person name="Triana S."/>
            <person name="Ohm R."/>
            <person name="Gonzalez A."/>
            <person name="DeCock H."/>
            <person name="Restrepo S."/>
            <person name="Celis A."/>
        </authorList>
    </citation>
    <scope>NUCLEOTIDE SEQUENCE [LARGE SCALE GENOMIC DNA]</scope>
    <source>
        <strain evidence="1 2">CBS 1879</strain>
    </source>
</reference>
<gene>
    <name evidence="1" type="ORF">Malapachy_3916</name>
</gene>
<comment type="caution">
    <text evidence="1">The sequence shown here is derived from an EMBL/GenBank/DDBJ whole genome shotgun (WGS) entry which is preliminary data.</text>
</comment>
<dbReference type="VEuPathDB" id="FungiDB:Malapachy_3916"/>
<dbReference type="InterPro" id="IPR038899">
    <property type="entry name" value="METTL22"/>
</dbReference>
<sequence>MTAWPKEVVEEALRLPPTSALPRIRTEPPLERIQTALQHMDIVYTPSTTLEPCDEEWEALQDRIDAARADPTERAFVQAWLTRLIESEIAWLEDTPARRALLDQAASCMASMSSALEAGDLVREFTFPMEAETIPSCVQGGPGMSVSITVRDAALPPSDAQSVQGAAEAADAVGMQTYASSILMCDLFVRRPGAWHRALEAEASPRSTLTVMELGAGTGIVGMVVARALDQHISPVQHATVYLTDYHADVMTNLLHNVKEHLHVAKDRVEVVCEALDWRALHDLVYPDEACGETVACRIPPPQSISLLLVADPIYSPMHATWLLPAIVYLLALPTTDPDARAHILLPVRVAGRLAELYKTVDVALARQAPRQGFRLCRQSQTHLPRRYGLGRRDEREYIWTVLAWEKLV</sequence>
<dbReference type="GO" id="GO:0005634">
    <property type="term" value="C:nucleus"/>
    <property type="evidence" value="ECO:0007669"/>
    <property type="project" value="TreeGrafter"/>
</dbReference>
<dbReference type="EMBL" id="LGAV01000004">
    <property type="protein sequence ID" value="KOS14123.1"/>
    <property type="molecule type" value="Genomic_DNA"/>
</dbReference>
<dbReference type="GO" id="GO:0008757">
    <property type="term" value="F:S-adenosylmethionine-dependent methyltransferase activity"/>
    <property type="evidence" value="ECO:0007669"/>
    <property type="project" value="UniProtKB-ARBA"/>
</dbReference>
<proteinExistence type="predicted"/>
<keyword evidence="2" id="KW-1185">Reference proteome</keyword>
<evidence type="ECO:0000313" key="2">
    <source>
        <dbReference type="Proteomes" id="UP000037751"/>
    </source>
</evidence>
<dbReference type="Proteomes" id="UP000037751">
    <property type="component" value="Unassembled WGS sequence"/>
</dbReference>
<dbReference type="GeneID" id="28730251"/>
<protein>
    <recommendedName>
        <fullName evidence="3">S-adenosylmethionine-dependent methyltransferase</fullName>
    </recommendedName>
</protein>
<dbReference type="PANTHER" id="PTHR23108">
    <property type="entry name" value="METHYLTRANSFERASE-RELATED"/>
    <property type="match status" value="1"/>
</dbReference>
<evidence type="ECO:0000313" key="1">
    <source>
        <dbReference type="EMBL" id="KOS14123.1"/>
    </source>
</evidence>
<dbReference type="AlphaFoldDB" id="A0A0M9VP71"/>
<dbReference type="STRING" id="77020.A0A0M9VP71"/>
<dbReference type="GO" id="GO:0008276">
    <property type="term" value="F:protein methyltransferase activity"/>
    <property type="evidence" value="ECO:0007669"/>
    <property type="project" value="InterPro"/>
</dbReference>
<dbReference type="Gene3D" id="3.40.50.150">
    <property type="entry name" value="Vaccinia Virus protein VP39"/>
    <property type="match status" value="1"/>
</dbReference>
<dbReference type="InterPro" id="IPR029063">
    <property type="entry name" value="SAM-dependent_MTases_sf"/>
</dbReference>
<dbReference type="OrthoDB" id="433955at2759"/>
<dbReference type="SUPFAM" id="SSF53335">
    <property type="entry name" value="S-adenosyl-L-methionine-dependent methyltransferases"/>
    <property type="match status" value="1"/>
</dbReference>
<dbReference type="PANTHER" id="PTHR23108:SF0">
    <property type="entry name" value="METHYLTRANSFERASE-LIKE PROTEIN 22"/>
    <property type="match status" value="1"/>
</dbReference>
<evidence type="ECO:0008006" key="3">
    <source>
        <dbReference type="Google" id="ProtNLM"/>
    </source>
</evidence>
<organism evidence="1 2">
    <name type="scientific">Malassezia pachydermatis</name>
    <dbReference type="NCBI Taxonomy" id="77020"/>
    <lineage>
        <taxon>Eukaryota</taxon>
        <taxon>Fungi</taxon>
        <taxon>Dikarya</taxon>
        <taxon>Basidiomycota</taxon>
        <taxon>Ustilaginomycotina</taxon>
        <taxon>Malasseziomycetes</taxon>
        <taxon>Malasseziales</taxon>
        <taxon>Malasseziaceae</taxon>
        <taxon>Malassezia</taxon>
    </lineage>
</organism>
<dbReference type="Pfam" id="PF10294">
    <property type="entry name" value="Methyltransf_16"/>
    <property type="match status" value="1"/>
</dbReference>
<dbReference type="RefSeq" id="XP_017991755.1">
    <property type="nucleotide sequence ID" value="XM_018138375.1"/>
</dbReference>